<feature type="non-terminal residue" evidence="1">
    <location>
        <position position="39"/>
    </location>
</feature>
<name>A0A0F8XEY2_9ZZZZ</name>
<evidence type="ECO:0000313" key="1">
    <source>
        <dbReference type="EMBL" id="KKK67403.1"/>
    </source>
</evidence>
<sequence>MIKFSGTTGKHGDRRLLGICLSRVNTERLLAGQPILFKA</sequence>
<comment type="caution">
    <text evidence="1">The sequence shown here is derived from an EMBL/GenBank/DDBJ whole genome shotgun (WGS) entry which is preliminary data.</text>
</comment>
<gene>
    <name evidence="1" type="ORF">LCGC14_2954400</name>
</gene>
<proteinExistence type="predicted"/>
<dbReference type="EMBL" id="LAZR01059629">
    <property type="protein sequence ID" value="KKK67403.1"/>
    <property type="molecule type" value="Genomic_DNA"/>
</dbReference>
<organism evidence="1">
    <name type="scientific">marine sediment metagenome</name>
    <dbReference type="NCBI Taxonomy" id="412755"/>
    <lineage>
        <taxon>unclassified sequences</taxon>
        <taxon>metagenomes</taxon>
        <taxon>ecological metagenomes</taxon>
    </lineage>
</organism>
<dbReference type="AlphaFoldDB" id="A0A0F8XEY2"/>
<reference evidence="1" key="1">
    <citation type="journal article" date="2015" name="Nature">
        <title>Complex archaea that bridge the gap between prokaryotes and eukaryotes.</title>
        <authorList>
            <person name="Spang A."/>
            <person name="Saw J.H."/>
            <person name="Jorgensen S.L."/>
            <person name="Zaremba-Niedzwiedzka K."/>
            <person name="Martijn J."/>
            <person name="Lind A.E."/>
            <person name="van Eijk R."/>
            <person name="Schleper C."/>
            <person name="Guy L."/>
            <person name="Ettema T.J."/>
        </authorList>
    </citation>
    <scope>NUCLEOTIDE SEQUENCE</scope>
</reference>
<accession>A0A0F8XEY2</accession>
<protein>
    <submittedName>
        <fullName evidence="1">Uncharacterized protein</fullName>
    </submittedName>
</protein>